<feature type="domain" description="Type II secretion system protein GspF" evidence="9">
    <location>
        <begin position="273"/>
        <end position="393"/>
    </location>
</feature>
<keyword evidence="4" id="KW-0997">Cell inner membrane</keyword>
<evidence type="ECO:0000256" key="7">
    <source>
        <dbReference type="ARBA" id="ARBA00023136"/>
    </source>
</evidence>
<feature type="transmembrane region" description="Helical" evidence="8">
    <location>
        <begin position="167"/>
        <end position="190"/>
    </location>
</feature>
<gene>
    <name evidence="10" type="ORF">A3A38_02870</name>
</gene>
<evidence type="ECO:0000256" key="2">
    <source>
        <dbReference type="ARBA" id="ARBA00005745"/>
    </source>
</evidence>
<dbReference type="FunFam" id="1.20.81.30:FF:000001">
    <property type="entry name" value="Type II secretion system protein F"/>
    <property type="match status" value="1"/>
</dbReference>
<evidence type="ECO:0000256" key="6">
    <source>
        <dbReference type="ARBA" id="ARBA00022989"/>
    </source>
</evidence>
<dbReference type="PANTHER" id="PTHR30012">
    <property type="entry name" value="GENERAL SECRETION PATHWAY PROTEIN"/>
    <property type="match status" value="1"/>
</dbReference>
<dbReference type="Pfam" id="PF00482">
    <property type="entry name" value="T2SSF"/>
    <property type="match status" value="2"/>
</dbReference>
<dbReference type="InterPro" id="IPR018076">
    <property type="entry name" value="T2SS_GspF_dom"/>
</dbReference>
<evidence type="ECO:0000256" key="5">
    <source>
        <dbReference type="ARBA" id="ARBA00022692"/>
    </source>
</evidence>
<reference evidence="10 11" key="1">
    <citation type="journal article" date="2016" name="Nat. Commun.">
        <title>Thousands of microbial genomes shed light on interconnected biogeochemical processes in an aquifer system.</title>
        <authorList>
            <person name="Anantharaman K."/>
            <person name="Brown C.T."/>
            <person name="Hug L.A."/>
            <person name="Sharon I."/>
            <person name="Castelle C.J."/>
            <person name="Probst A.J."/>
            <person name="Thomas B.C."/>
            <person name="Singh A."/>
            <person name="Wilkins M.J."/>
            <person name="Karaoz U."/>
            <person name="Brodie E.L."/>
            <person name="Williams K.H."/>
            <person name="Hubbard S.S."/>
            <person name="Banfield J.F."/>
        </authorList>
    </citation>
    <scope>NUCLEOTIDE SEQUENCE [LARGE SCALE GENOMIC DNA]</scope>
</reference>
<dbReference type="InterPro" id="IPR042094">
    <property type="entry name" value="T2SS_GspF_sf"/>
</dbReference>
<keyword evidence="3" id="KW-1003">Cell membrane</keyword>
<organism evidence="10 11">
    <name type="scientific">Candidatus Kaiserbacteria bacterium RIFCSPLOWO2_01_FULL_53_17</name>
    <dbReference type="NCBI Taxonomy" id="1798511"/>
    <lineage>
        <taxon>Bacteria</taxon>
        <taxon>Candidatus Kaiseribacteriota</taxon>
    </lineage>
</organism>
<dbReference type="Gene3D" id="1.20.81.30">
    <property type="entry name" value="Type II secretion system (T2SS), domain F"/>
    <property type="match status" value="2"/>
</dbReference>
<dbReference type="AlphaFoldDB" id="A0A1F6EG27"/>
<evidence type="ECO:0000256" key="1">
    <source>
        <dbReference type="ARBA" id="ARBA00004429"/>
    </source>
</evidence>
<name>A0A1F6EG27_9BACT</name>
<evidence type="ECO:0000313" key="11">
    <source>
        <dbReference type="Proteomes" id="UP000177306"/>
    </source>
</evidence>
<proteinExistence type="inferred from homology"/>
<evidence type="ECO:0000313" key="10">
    <source>
        <dbReference type="EMBL" id="OGG72590.1"/>
    </source>
</evidence>
<dbReference type="InterPro" id="IPR003004">
    <property type="entry name" value="GspF/PilC"/>
</dbReference>
<feature type="transmembrane region" description="Helical" evidence="8">
    <location>
        <begin position="210"/>
        <end position="237"/>
    </location>
</feature>
<evidence type="ECO:0000256" key="4">
    <source>
        <dbReference type="ARBA" id="ARBA00022519"/>
    </source>
</evidence>
<dbReference type="PANTHER" id="PTHR30012:SF0">
    <property type="entry name" value="TYPE II SECRETION SYSTEM PROTEIN F-RELATED"/>
    <property type="match status" value="1"/>
</dbReference>
<dbReference type="EMBL" id="MFLY01000038">
    <property type="protein sequence ID" value="OGG72590.1"/>
    <property type="molecule type" value="Genomic_DNA"/>
</dbReference>
<keyword evidence="5 8" id="KW-0812">Transmembrane</keyword>
<accession>A0A1F6EG27</accession>
<comment type="caution">
    <text evidence="10">The sequence shown here is derived from an EMBL/GenBank/DDBJ whole genome shotgun (WGS) entry which is preliminary data.</text>
</comment>
<dbReference type="GO" id="GO:0005886">
    <property type="term" value="C:plasma membrane"/>
    <property type="evidence" value="ECO:0007669"/>
    <property type="project" value="UniProtKB-SubCell"/>
</dbReference>
<evidence type="ECO:0000256" key="3">
    <source>
        <dbReference type="ARBA" id="ARBA00022475"/>
    </source>
</evidence>
<evidence type="ECO:0000256" key="8">
    <source>
        <dbReference type="SAM" id="Phobius"/>
    </source>
</evidence>
<feature type="domain" description="Type II secretion system protein GspF" evidence="9">
    <location>
        <begin position="68"/>
        <end position="191"/>
    </location>
</feature>
<comment type="similarity">
    <text evidence="2">Belongs to the GSP F family.</text>
</comment>
<dbReference type="Proteomes" id="UP000177306">
    <property type="component" value="Unassembled WGS sequence"/>
</dbReference>
<comment type="subcellular location">
    <subcellularLocation>
        <location evidence="1">Cell inner membrane</location>
        <topology evidence="1">Multi-pass membrane protein</topology>
    </subcellularLocation>
</comment>
<protein>
    <recommendedName>
        <fullName evidence="9">Type II secretion system protein GspF domain-containing protein</fullName>
    </recommendedName>
</protein>
<feature type="transmembrane region" description="Helical" evidence="8">
    <location>
        <begin position="374"/>
        <end position="395"/>
    </location>
</feature>
<sequence length="401" mass="43980">MLFKYSAISPQGEEKSGTINAVNMDVAIGTLQRQGLSVVNVSPVEETSFWKRGFVLFERISLRDVVVFSRQLATLFVAHVSALKVFRMLAAESENPVLRRKIGEVADDVQGGLSISDAFAKHPEVFSDFYVNMVRAGEESGKLSETFEYMAAYLDRSYALTNKVKNALIYPAFIIAMFIITMILLFTMVFPRLAQILIESGQPIPIYTQIVIAISNGIIDYGIFVLVALIIGGFFAWRYAKTPAGRIYLGYLQIDTPLLGNLFRKFYLARTADVLFTMLTSGVPVVHAIEVASAVVGSAVYENILAEAANDVRSGSTISAAFAKHEEIPSILVQIIRIGEETGEVGNILKTLSEFYRRDVNDVIDALISLIEPAIIVLLGVSVGVVLSSVLIPIYNISTSI</sequence>
<dbReference type="PRINTS" id="PR00812">
    <property type="entry name" value="BCTERIALGSPF"/>
</dbReference>
<keyword evidence="6 8" id="KW-1133">Transmembrane helix</keyword>
<evidence type="ECO:0000259" key="9">
    <source>
        <dbReference type="Pfam" id="PF00482"/>
    </source>
</evidence>
<keyword evidence="7 8" id="KW-0472">Membrane</keyword>